<keyword evidence="10" id="KW-0472">Membrane</keyword>
<evidence type="ECO:0000256" key="2">
    <source>
        <dbReference type="ARBA" id="ARBA00005417"/>
    </source>
</evidence>
<gene>
    <name evidence="12" type="ORF">CKF58_04770</name>
</gene>
<feature type="domain" description="ABC transporter" evidence="11">
    <location>
        <begin position="3"/>
        <end position="237"/>
    </location>
</feature>
<dbReference type="SMART" id="SM00382">
    <property type="entry name" value="AAA"/>
    <property type="match status" value="1"/>
</dbReference>
<evidence type="ECO:0000256" key="8">
    <source>
        <dbReference type="ARBA" id="ARBA00023004"/>
    </source>
</evidence>
<dbReference type="CDD" id="cd03214">
    <property type="entry name" value="ABC_Iron-Siderophores_B12_Hemin"/>
    <property type="match status" value="1"/>
</dbReference>
<evidence type="ECO:0000256" key="10">
    <source>
        <dbReference type="ARBA" id="ARBA00023136"/>
    </source>
</evidence>
<name>A0A3A1YNA8_9GAMM</name>
<keyword evidence="3" id="KW-0813">Transport</keyword>
<dbReference type="GO" id="GO:0005886">
    <property type="term" value="C:plasma membrane"/>
    <property type="evidence" value="ECO:0007669"/>
    <property type="project" value="UniProtKB-SubCell"/>
</dbReference>
<dbReference type="PROSITE" id="PS50893">
    <property type="entry name" value="ABC_TRANSPORTER_2"/>
    <property type="match status" value="1"/>
</dbReference>
<dbReference type="RefSeq" id="WP_119531508.1">
    <property type="nucleotide sequence ID" value="NZ_JBHSSP010000001.1"/>
</dbReference>
<dbReference type="PANTHER" id="PTHR42771:SF3">
    <property type="entry name" value="PETROBACTIN IMPORT ATP-BINDING PROTEIN YCLP"/>
    <property type="match status" value="1"/>
</dbReference>
<dbReference type="GO" id="GO:0006826">
    <property type="term" value="P:iron ion transport"/>
    <property type="evidence" value="ECO:0007669"/>
    <property type="project" value="UniProtKB-KW"/>
</dbReference>
<keyword evidence="13" id="KW-1185">Reference proteome</keyword>
<keyword evidence="7 12" id="KW-0067">ATP-binding</keyword>
<evidence type="ECO:0000313" key="13">
    <source>
        <dbReference type="Proteomes" id="UP000265916"/>
    </source>
</evidence>
<dbReference type="AlphaFoldDB" id="A0A3A1YNA8"/>
<evidence type="ECO:0000256" key="4">
    <source>
        <dbReference type="ARBA" id="ARBA00022475"/>
    </source>
</evidence>
<evidence type="ECO:0000256" key="5">
    <source>
        <dbReference type="ARBA" id="ARBA00022496"/>
    </source>
</evidence>
<evidence type="ECO:0000313" key="12">
    <source>
        <dbReference type="EMBL" id="RIY37527.1"/>
    </source>
</evidence>
<sequence length="256" mass="28466">MVIAISQLSKTIGNQQVLQTIDLEIPENKITSFIGPNGAGKSTLLGIISRLDQPTTGKVLVDGVDVHQAPSLQVAQLLSILKQANNINLRLTVEDLVAFGRYPYCQGKLQAADKEKIAQALTYMGLDEFKHKYLDQLSGGQKQRAYIAMVLAQDTRYVFLDEPLNNLDMKYSVQIMRVLRDLVDKHGKTVIVVLHDINFASAYSDHIIALKDGQVALQGEVGKIMTSESLYQLYDINIDIHQVNGQYLATYFKADV</sequence>
<organism evidence="12 13">
    <name type="scientific">Psittacicella hinzii</name>
    <dbReference type="NCBI Taxonomy" id="2028575"/>
    <lineage>
        <taxon>Bacteria</taxon>
        <taxon>Pseudomonadati</taxon>
        <taxon>Pseudomonadota</taxon>
        <taxon>Gammaproteobacteria</taxon>
        <taxon>Pasteurellales</taxon>
        <taxon>Psittacicellaceae</taxon>
        <taxon>Psittacicella</taxon>
    </lineage>
</organism>
<keyword evidence="6" id="KW-0547">Nucleotide-binding</keyword>
<dbReference type="Pfam" id="PF00005">
    <property type="entry name" value="ABC_tran"/>
    <property type="match status" value="1"/>
</dbReference>
<dbReference type="PANTHER" id="PTHR42771">
    <property type="entry name" value="IRON(3+)-HYDROXAMATE IMPORT ATP-BINDING PROTEIN FHUC"/>
    <property type="match status" value="1"/>
</dbReference>
<protein>
    <submittedName>
        <fullName evidence="12">Iron ABC transporter ATP-binding protein</fullName>
    </submittedName>
</protein>
<accession>A0A3A1YNA8</accession>
<dbReference type="Proteomes" id="UP000265916">
    <property type="component" value="Unassembled WGS sequence"/>
</dbReference>
<keyword evidence="9" id="KW-0406">Ion transport</keyword>
<dbReference type="EMBL" id="NRJG01000084">
    <property type="protein sequence ID" value="RIY37527.1"/>
    <property type="molecule type" value="Genomic_DNA"/>
</dbReference>
<dbReference type="GO" id="GO:0016887">
    <property type="term" value="F:ATP hydrolysis activity"/>
    <property type="evidence" value="ECO:0007669"/>
    <property type="project" value="InterPro"/>
</dbReference>
<comment type="caution">
    <text evidence="12">The sequence shown here is derived from an EMBL/GenBank/DDBJ whole genome shotgun (WGS) entry which is preliminary data.</text>
</comment>
<dbReference type="SUPFAM" id="SSF52540">
    <property type="entry name" value="P-loop containing nucleoside triphosphate hydrolases"/>
    <property type="match status" value="1"/>
</dbReference>
<dbReference type="InterPro" id="IPR051535">
    <property type="entry name" value="Siderophore_ABC-ATPase"/>
</dbReference>
<evidence type="ECO:0000259" key="11">
    <source>
        <dbReference type="PROSITE" id="PS50893"/>
    </source>
</evidence>
<comment type="similarity">
    <text evidence="2">Belongs to the ABC transporter superfamily.</text>
</comment>
<dbReference type="GO" id="GO:0005524">
    <property type="term" value="F:ATP binding"/>
    <property type="evidence" value="ECO:0007669"/>
    <property type="project" value="UniProtKB-KW"/>
</dbReference>
<dbReference type="InterPro" id="IPR027417">
    <property type="entry name" value="P-loop_NTPase"/>
</dbReference>
<dbReference type="InterPro" id="IPR003439">
    <property type="entry name" value="ABC_transporter-like_ATP-bd"/>
</dbReference>
<dbReference type="OrthoDB" id="5292475at2"/>
<evidence type="ECO:0000256" key="7">
    <source>
        <dbReference type="ARBA" id="ARBA00022840"/>
    </source>
</evidence>
<proteinExistence type="inferred from homology"/>
<keyword evidence="8" id="KW-0408">Iron</keyword>
<dbReference type="Gene3D" id="3.40.50.300">
    <property type="entry name" value="P-loop containing nucleotide triphosphate hydrolases"/>
    <property type="match status" value="1"/>
</dbReference>
<evidence type="ECO:0000256" key="9">
    <source>
        <dbReference type="ARBA" id="ARBA00023065"/>
    </source>
</evidence>
<dbReference type="InterPro" id="IPR003593">
    <property type="entry name" value="AAA+_ATPase"/>
</dbReference>
<evidence type="ECO:0000256" key="1">
    <source>
        <dbReference type="ARBA" id="ARBA00004202"/>
    </source>
</evidence>
<dbReference type="FunFam" id="3.40.50.300:FF:000134">
    <property type="entry name" value="Iron-enterobactin ABC transporter ATP-binding protein"/>
    <property type="match status" value="1"/>
</dbReference>
<evidence type="ECO:0000256" key="6">
    <source>
        <dbReference type="ARBA" id="ARBA00022741"/>
    </source>
</evidence>
<comment type="subcellular location">
    <subcellularLocation>
        <location evidence="1">Cell membrane</location>
        <topology evidence="1">Peripheral membrane protein</topology>
    </subcellularLocation>
</comment>
<reference evidence="12 13" key="1">
    <citation type="submission" date="2017-08" db="EMBL/GenBank/DDBJ databases">
        <title>Reclassification of Bisgaard taxon 37 and 44.</title>
        <authorList>
            <person name="Christensen H."/>
        </authorList>
    </citation>
    <scope>NUCLEOTIDE SEQUENCE [LARGE SCALE GENOMIC DNA]</scope>
    <source>
        <strain evidence="12 13">111</strain>
    </source>
</reference>
<evidence type="ECO:0000256" key="3">
    <source>
        <dbReference type="ARBA" id="ARBA00022448"/>
    </source>
</evidence>
<keyword evidence="4" id="KW-1003">Cell membrane</keyword>
<keyword evidence="5" id="KW-0410">Iron transport</keyword>